<gene>
    <name evidence="1" type="ORF">T07_8595</name>
</gene>
<reference evidence="1 2" key="1">
    <citation type="submission" date="2015-01" db="EMBL/GenBank/DDBJ databases">
        <title>Evolution of Trichinella species and genotypes.</title>
        <authorList>
            <person name="Korhonen P.K."/>
            <person name="Edoardo P."/>
            <person name="Giuseppe L.R."/>
            <person name="Gasser R.B."/>
        </authorList>
    </citation>
    <scope>NUCLEOTIDE SEQUENCE [LARGE SCALE GENOMIC DNA]</scope>
    <source>
        <strain evidence="1">ISS37</strain>
    </source>
</reference>
<keyword evidence="2" id="KW-1185">Reference proteome</keyword>
<name>A0A0V0SHS7_9BILA</name>
<evidence type="ECO:0000313" key="2">
    <source>
        <dbReference type="Proteomes" id="UP000054630"/>
    </source>
</evidence>
<comment type="caution">
    <text evidence="1">The sequence shown here is derived from an EMBL/GenBank/DDBJ whole genome shotgun (WGS) entry which is preliminary data.</text>
</comment>
<dbReference type="EMBL" id="JYDL01000009">
    <property type="protein sequence ID" value="KRX26122.1"/>
    <property type="molecule type" value="Genomic_DNA"/>
</dbReference>
<dbReference type="AlphaFoldDB" id="A0A0V0SHS7"/>
<evidence type="ECO:0000313" key="1">
    <source>
        <dbReference type="EMBL" id="KRX26122.1"/>
    </source>
</evidence>
<dbReference type="Proteomes" id="UP000054630">
    <property type="component" value="Unassembled WGS sequence"/>
</dbReference>
<accession>A0A0V0SHS7</accession>
<protein>
    <submittedName>
        <fullName evidence="1">Uncharacterized protein</fullName>
    </submittedName>
</protein>
<sequence>MRPELTSLFVQTTKRKKDEATVSGFGLEDQRRNMVGRGWKWAWLPLVRKACCGVSWAVLVLRSRKNGKQRQAEMTALGNPPVDTGSSSLSDECANSAITEVNEPARESGSLHDCLVSSAIQNSNALEIICIVITVHGTLLNDFLVGAMSREPNRALQDNQFKDTLNL</sequence>
<organism evidence="1 2">
    <name type="scientific">Trichinella nelsoni</name>
    <dbReference type="NCBI Taxonomy" id="6336"/>
    <lineage>
        <taxon>Eukaryota</taxon>
        <taxon>Metazoa</taxon>
        <taxon>Ecdysozoa</taxon>
        <taxon>Nematoda</taxon>
        <taxon>Enoplea</taxon>
        <taxon>Dorylaimia</taxon>
        <taxon>Trichinellida</taxon>
        <taxon>Trichinellidae</taxon>
        <taxon>Trichinella</taxon>
    </lineage>
</organism>
<proteinExistence type="predicted"/>